<reference evidence="1" key="1">
    <citation type="submission" date="2021-02" db="EMBL/GenBank/DDBJ databases">
        <authorList>
            <consortium name="DOE Joint Genome Institute"/>
            <person name="Ahrendt S."/>
            <person name="Looney B.P."/>
            <person name="Miyauchi S."/>
            <person name="Morin E."/>
            <person name="Drula E."/>
            <person name="Courty P.E."/>
            <person name="Chicoki N."/>
            <person name="Fauchery L."/>
            <person name="Kohler A."/>
            <person name="Kuo A."/>
            <person name="Labutti K."/>
            <person name="Pangilinan J."/>
            <person name="Lipzen A."/>
            <person name="Riley R."/>
            <person name="Andreopoulos W."/>
            <person name="He G."/>
            <person name="Johnson J."/>
            <person name="Barry K.W."/>
            <person name="Grigoriev I.V."/>
            <person name="Nagy L."/>
            <person name="Hibbett D."/>
            <person name="Henrissat B."/>
            <person name="Matheny P.B."/>
            <person name="Labbe J."/>
            <person name="Martin F."/>
        </authorList>
    </citation>
    <scope>NUCLEOTIDE SEQUENCE</scope>
    <source>
        <strain evidence="1">EC-137</strain>
    </source>
</reference>
<organism evidence="1 2">
    <name type="scientific">Vararia minispora EC-137</name>
    <dbReference type="NCBI Taxonomy" id="1314806"/>
    <lineage>
        <taxon>Eukaryota</taxon>
        <taxon>Fungi</taxon>
        <taxon>Dikarya</taxon>
        <taxon>Basidiomycota</taxon>
        <taxon>Agaricomycotina</taxon>
        <taxon>Agaricomycetes</taxon>
        <taxon>Russulales</taxon>
        <taxon>Lachnocladiaceae</taxon>
        <taxon>Vararia</taxon>
    </lineage>
</organism>
<proteinExistence type="predicted"/>
<comment type="caution">
    <text evidence="1">The sequence shown here is derived from an EMBL/GenBank/DDBJ whole genome shotgun (WGS) entry which is preliminary data.</text>
</comment>
<gene>
    <name evidence="1" type="ORF">K488DRAFT_67427</name>
</gene>
<dbReference type="Proteomes" id="UP000814128">
    <property type="component" value="Unassembled WGS sequence"/>
</dbReference>
<reference evidence="1" key="2">
    <citation type="journal article" date="2022" name="New Phytol.">
        <title>Evolutionary transition to the ectomycorrhizal habit in the genomes of a hyperdiverse lineage of mushroom-forming fungi.</title>
        <authorList>
            <person name="Looney B."/>
            <person name="Miyauchi S."/>
            <person name="Morin E."/>
            <person name="Drula E."/>
            <person name="Courty P.E."/>
            <person name="Kohler A."/>
            <person name="Kuo A."/>
            <person name="LaButti K."/>
            <person name="Pangilinan J."/>
            <person name="Lipzen A."/>
            <person name="Riley R."/>
            <person name="Andreopoulos W."/>
            <person name="He G."/>
            <person name="Johnson J."/>
            <person name="Nolan M."/>
            <person name="Tritt A."/>
            <person name="Barry K.W."/>
            <person name="Grigoriev I.V."/>
            <person name="Nagy L.G."/>
            <person name="Hibbett D."/>
            <person name="Henrissat B."/>
            <person name="Matheny P.B."/>
            <person name="Labbe J."/>
            <person name="Martin F.M."/>
        </authorList>
    </citation>
    <scope>NUCLEOTIDE SEQUENCE</scope>
    <source>
        <strain evidence="1">EC-137</strain>
    </source>
</reference>
<evidence type="ECO:0000313" key="1">
    <source>
        <dbReference type="EMBL" id="KAI0036822.1"/>
    </source>
</evidence>
<sequence length="783" mass="87518">MIMESLAENDELRIVTEQLTGEIASLREANARLANEKTVLAKRNSDLKVANKQALDAKSASVTQLQTMLHELKSRECFPTADELRRSFSDIEAIRTTVAENVSKLGDLFDSDGNLSKLKNAKEVLSELRQENTTTRQANDLLRDKLTDFSSQLAEVQSRNRDLEHTLGVKEAAHQRALDDLHTANALAAEQTAKMQQLHADHADALVARVQAEGNISKHERQIIELKEELELGKEALAALDVLQREVVELRTRLQEKEINMLSQAAMVSMKDEIIASMSASGQDQSDTMTLRTTLTEKTSLLDTCLSRCDDLEAQLKASKLAESRHMDESRKYLLLNKELNSENSMRIEHVKTLERSAEQLRDELRVFQQAQLRSQVVQQRFEDQATTLKLLQEAHGDLQERLMAAEKSHAAALEDEASKRAHVEGLSQGLKHALSDAKVENKRYQDLLASARAEREEALDSERQRSEEALSSERQRSEEALKYEHQCSEEKVLAASEARVHAQQEAEIIRARVANIEADLKHTVSELQDTMLSLAAARAEMIEMRGRADDAEAENARLFEQRQTLLARYRDGVLCDDEKVFVDRLLEENQTACDRRVAEKQNELRRNTNIISHLEVKISHLEKALAKARKTENEEPEPDARSPQVREPLPPIPKKQSIVDVTKLAPPFPGTESSSRIVKPPPSPPQPPQRVELGQSASTDSEPPSGSRAGHNKPELGKRVRGAADIDTKNQGESSDSGRPRTRQRSVGKKAARRGNGNTKKQQQEGNAAGSSGAAASRRRIR</sequence>
<accession>A0ACB8QYU0</accession>
<protein>
    <submittedName>
        <fullName evidence="1">Uncharacterized protein</fullName>
    </submittedName>
</protein>
<dbReference type="EMBL" id="MU273468">
    <property type="protein sequence ID" value="KAI0036822.1"/>
    <property type="molecule type" value="Genomic_DNA"/>
</dbReference>
<name>A0ACB8QYU0_9AGAM</name>
<keyword evidence="2" id="KW-1185">Reference proteome</keyword>
<evidence type="ECO:0000313" key="2">
    <source>
        <dbReference type="Proteomes" id="UP000814128"/>
    </source>
</evidence>